<evidence type="ECO:0000313" key="5">
    <source>
        <dbReference type="EMBL" id="CAJ06496.1"/>
    </source>
</evidence>
<feature type="compositionally biased region" description="Polar residues" evidence="3">
    <location>
        <begin position="763"/>
        <end position="777"/>
    </location>
</feature>
<dbReference type="Proteomes" id="UP000000542">
    <property type="component" value="Chromosome 30"/>
</dbReference>
<feature type="region of interest" description="Disordered" evidence="3">
    <location>
        <begin position="840"/>
        <end position="944"/>
    </location>
</feature>
<dbReference type="PROSITE" id="PS50157">
    <property type="entry name" value="ZINC_FINGER_C2H2_2"/>
    <property type="match status" value="1"/>
</dbReference>
<dbReference type="PANTHER" id="PTHR21502:SF3">
    <property type="entry name" value="CILIUM ASSEMBLY PROTEIN DZIP1L"/>
    <property type="match status" value="1"/>
</dbReference>
<dbReference type="InterPro" id="IPR013087">
    <property type="entry name" value="Znf_C2H2_type"/>
</dbReference>
<dbReference type="VEuPathDB" id="TriTrypDB:LMJSD75_300030300"/>
<feature type="compositionally biased region" description="Basic and acidic residues" evidence="3">
    <location>
        <begin position="892"/>
        <end position="905"/>
    </location>
</feature>
<evidence type="ECO:0000313" key="6">
    <source>
        <dbReference type="Proteomes" id="UP000000542"/>
    </source>
</evidence>
<dbReference type="GeneID" id="5653779"/>
<name>Q4Q759_LEIMA</name>
<dbReference type="PANTHER" id="PTHR21502">
    <property type="entry name" value="ZINC FINGER PROTEIN DZIP1"/>
    <property type="match status" value="1"/>
</dbReference>
<feature type="compositionally biased region" description="Polar residues" evidence="3">
    <location>
        <begin position="469"/>
        <end position="482"/>
    </location>
</feature>
<dbReference type="GO" id="GO:0008270">
    <property type="term" value="F:zinc ion binding"/>
    <property type="evidence" value="ECO:0007669"/>
    <property type="project" value="UniProtKB-KW"/>
</dbReference>
<dbReference type="OMA" id="HIRKRHK"/>
<reference evidence="5 6" key="1">
    <citation type="journal article" date="2005" name="Science">
        <title>The genome of the kinetoplastid parasite, Leishmania major.</title>
        <authorList>
            <person name="Ivens A.C."/>
            <person name="Peacock C.S."/>
            <person name="Worthey E.A."/>
            <person name="Murphy L."/>
            <person name="Aggarwal G."/>
            <person name="Berriman M."/>
            <person name="Sisk E."/>
            <person name="Rajandream M.A."/>
            <person name="Adlem E."/>
            <person name="Aert R."/>
            <person name="Anupama A."/>
            <person name="Apostolou Z."/>
            <person name="Attipoe P."/>
            <person name="Bason N."/>
            <person name="Bauser C."/>
            <person name="Beck A."/>
            <person name="Beverley S.M."/>
            <person name="Bianchettin G."/>
            <person name="Borzym K."/>
            <person name="Bothe G."/>
            <person name="Bruschi C.V."/>
            <person name="Collins M."/>
            <person name="Cadag E."/>
            <person name="Ciarloni L."/>
            <person name="Clayton C."/>
            <person name="Coulson R.M."/>
            <person name="Cronin A."/>
            <person name="Cruz A.K."/>
            <person name="Davies R.M."/>
            <person name="De Gaudenzi J."/>
            <person name="Dobson D.E."/>
            <person name="Duesterhoeft A."/>
            <person name="Fazelina G."/>
            <person name="Fosker N."/>
            <person name="Frasch A.C."/>
            <person name="Fraser A."/>
            <person name="Fuchs M."/>
            <person name="Gabel C."/>
            <person name="Goble A."/>
            <person name="Goffeau A."/>
            <person name="Harris D."/>
            <person name="Hertz-Fowler C."/>
            <person name="Hilbert H."/>
            <person name="Horn D."/>
            <person name="Huang Y."/>
            <person name="Klages S."/>
            <person name="Knights A."/>
            <person name="Kube M."/>
            <person name="Larke N."/>
            <person name="Litvin L."/>
            <person name="Lord A."/>
            <person name="Louie T."/>
            <person name="Marra M."/>
            <person name="Masuy D."/>
            <person name="Matthews K."/>
            <person name="Michaeli S."/>
            <person name="Mottram J.C."/>
            <person name="Muller-Auer S."/>
            <person name="Munden H."/>
            <person name="Nelson S."/>
            <person name="Norbertczak H."/>
            <person name="Oliver K."/>
            <person name="O'neil S."/>
            <person name="Pentony M."/>
            <person name="Pohl T.M."/>
            <person name="Price C."/>
            <person name="Purnelle B."/>
            <person name="Quail M.A."/>
            <person name="Rabbinowitsch E."/>
            <person name="Reinhardt R."/>
            <person name="Rieger M."/>
            <person name="Rinta J."/>
            <person name="Robben J."/>
            <person name="Robertson L."/>
            <person name="Ruiz J.C."/>
            <person name="Rutter S."/>
            <person name="Saunders D."/>
            <person name="Schafer M."/>
            <person name="Schein J."/>
            <person name="Schwartz D.C."/>
            <person name="Seeger K."/>
            <person name="Seyler A."/>
            <person name="Sharp S."/>
            <person name="Shin H."/>
            <person name="Sivam D."/>
            <person name="Squares R."/>
            <person name="Squares S."/>
            <person name="Tosato V."/>
            <person name="Vogt C."/>
            <person name="Volckaert G."/>
            <person name="Wambutt R."/>
            <person name="Warren T."/>
            <person name="Wedler H."/>
            <person name="Woodward J."/>
            <person name="Zhou S."/>
            <person name="Zimmermann W."/>
            <person name="Smith D.F."/>
            <person name="Blackwell J.M."/>
            <person name="Stuart K.D."/>
            <person name="Barrell B."/>
            <person name="Myler P.J."/>
        </authorList>
    </citation>
    <scope>NUCLEOTIDE SEQUENCE [LARGE SCALE GENOMIC DNA]</scope>
    <source>
        <strain evidence="6">MHOM/IL/81/Friedlin</strain>
    </source>
</reference>
<evidence type="ECO:0000256" key="2">
    <source>
        <dbReference type="PROSITE-ProRule" id="PRU00042"/>
    </source>
</evidence>
<accession>Q4Q759</accession>
<evidence type="ECO:0000256" key="1">
    <source>
        <dbReference type="ARBA" id="ARBA00023054"/>
    </source>
</evidence>
<feature type="compositionally biased region" description="Basic and acidic residues" evidence="3">
    <location>
        <begin position="1006"/>
        <end position="1019"/>
    </location>
</feature>
<keyword evidence="1" id="KW-0175">Coiled coil</keyword>
<feature type="compositionally biased region" description="Basic and acidic residues" evidence="3">
    <location>
        <begin position="850"/>
        <end position="859"/>
    </location>
</feature>
<feature type="region of interest" description="Disordered" evidence="3">
    <location>
        <begin position="466"/>
        <end position="495"/>
    </location>
</feature>
<dbReference type="KEGG" id="lma:LMJF_30_2340"/>
<feature type="compositionally biased region" description="Basic and acidic residues" evidence="3">
    <location>
        <begin position="1106"/>
        <end position="1119"/>
    </location>
</feature>
<dbReference type="GO" id="GO:0005737">
    <property type="term" value="C:cytoplasm"/>
    <property type="evidence" value="ECO:0000318"/>
    <property type="project" value="GO_Central"/>
</dbReference>
<reference evidence="5 6" key="2">
    <citation type="journal article" date="2011" name="Genome Res.">
        <title>Chromosome and gene copy number variation allow major structural change between species and strains of Leishmania.</title>
        <authorList>
            <person name="Rogers M.B."/>
            <person name="Hilley J.D."/>
            <person name="Dickens N.J."/>
            <person name="Wilkes J."/>
            <person name="Bates P.A."/>
            <person name="Depledge D.P."/>
            <person name="Harris D."/>
            <person name="Her Y."/>
            <person name="Herzyk P."/>
            <person name="Imamura H."/>
            <person name="Otto T.D."/>
            <person name="Sanders M."/>
            <person name="Seeger K."/>
            <person name="Dujardin J.C."/>
            <person name="Berriman M."/>
            <person name="Smith D.F."/>
            <person name="Hertz-Fowler C."/>
            <person name="Mottram J.C."/>
        </authorList>
    </citation>
    <scope>NUCLEOTIDE SEQUENCE [LARGE SCALE GENOMIC DNA]</scope>
    <source>
        <strain evidence="6">MHOM/IL/81/Friedlin</strain>
    </source>
</reference>
<feature type="region of interest" description="Disordered" evidence="3">
    <location>
        <begin position="1000"/>
        <end position="1022"/>
    </location>
</feature>
<keyword evidence="6" id="KW-1185">Reference proteome</keyword>
<gene>
    <name evidence="5" type="ORF">LMJF_30_2340</name>
</gene>
<feature type="region of interest" description="Disordered" evidence="3">
    <location>
        <begin position="521"/>
        <end position="570"/>
    </location>
</feature>
<feature type="region of interest" description="Disordered" evidence="3">
    <location>
        <begin position="1096"/>
        <end position="1183"/>
    </location>
</feature>
<dbReference type="VEuPathDB" id="TriTrypDB:LMJFC_300033800"/>
<dbReference type="HOGENOM" id="CLU_271215_0_0_1"/>
<dbReference type="RefSeq" id="XP_001684839.1">
    <property type="nucleotide sequence ID" value="XM_001684787.1"/>
</dbReference>
<dbReference type="AlphaFoldDB" id="Q4Q759"/>
<keyword evidence="2 5" id="KW-0862">Zinc</keyword>
<dbReference type="EMBL" id="FR796426">
    <property type="protein sequence ID" value="CAJ06496.1"/>
    <property type="molecule type" value="Genomic_DNA"/>
</dbReference>
<keyword evidence="2 5" id="KW-0863">Zinc-finger</keyword>
<protein>
    <submittedName>
        <fullName evidence="5">Conserved zinc-finger protein</fullName>
    </submittedName>
</protein>
<dbReference type="eggNOG" id="ENOG502S4V4">
    <property type="taxonomic scope" value="Eukaryota"/>
</dbReference>
<feature type="region of interest" description="Disordered" evidence="3">
    <location>
        <begin position="340"/>
        <end position="419"/>
    </location>
</feature>
<evidence type="ECO:0000259" key="4">
    <source>
        <dbReference type="PROSITE" id="PS50157"/>
    </source>
</evidence>
<dbReference type="InterPro" id="IPR051241">
    <property type="entry name" value="DZIP_RILPL"/>
</dbReference>
<sequence length="1197" mass="127448">MPFRFRLRDPPSDVAFVSLVDGEALYNADGASTRDVKEATIRQMGWHRVELPQDWFLSRHALDTARQLVEAMQCTIQYLRYCCKNEERRAQKATAQLRRCEEGRASAFEELVELRECVAGYKQQLRELRQERQRARSSPSRAPLAREGQASHSRGAVDTVCQLACSFCGNVYPSRHALESHIRKRHKRLEGCAVMAAGSAAVSLKQPKHLKQFEAAPQAPPSAPQTSSGGFFVDHVPTVVQETADRCGDHGLRKEISELRLAVAKLMEQQAALQRGMSPSYVAAAPQQTAGEAVTAGGPVPSLGPLSGTQQCGSRSDEEDTLLRIHRELLRTGAELQQLQSAVGRESEQHGRSAVDDRGSCNLRTDLPQKQVQQQHRDPLAAPRGTRAALTLNPQNVLHCPSRTEGSDGGEAARRRGSVGESLVVVSPITPPAAARAWTQHALANREDTTAALKQKDVEELPLMASESPCGSLSGPSASLETKPTAGAVGKISPSPSSALGLPFGGSSVVEAAGAAHSHDILTPQSAPYDPPRDFSGITGDRSPNGLGATTRGGDGEQTASREPGTTQLVLPNSASQSYLPWMRPELATAHFGRADPASANRYGSAPIDEATSWTSGCHLLAAEEKVPAQRNLIPTFTRGDATPTLALAAAEVMTSSKSELIPATSAGAPHYRGFLESSEAAFAEEACRRSNGATQGEQVGVGAVHMVSNPHQVARDEERGRTQLPFCEQPLPGTRIAPMPVLNVPGSAPFPGSAAAGAKWPQCSTSPLTDRSTQGSHEAAPGAEVWKGISGGDVRESLTSRPHVPGVRAQHSLAATGQAEHGSTSKMIPVVHLVPAAASESCDSSLQDPQKRKEEPVQGERPSSSAVLLQATRGLDESRQYSAVPQPQLRRSGDEDSSESKASAEDANSYSVEMPPFDSSEQGDADDVPFSVPLDATVGDGRNVNEDGFGHLVMEDVSSDKLVDPTPSAAGDARSTRLPVFGARDDDVEEYASRFMSYNLARPTDGGERTPSEADRPAAESIPADCSYYTYSYSYSDDEEEEEAVGTAQEGIPVELRVDDGDQETHRAFAIHDSAAAGFPESTFHADLTPVAHAAGARTSGEVAAQREDVAKAGAEKFKKSHQGGKSDARLSAARQGAPSPKHHPAAGGGHGGKPASDELAIVPRRHSSQLSDPAPQQVVKKRKSFLATLFSKKRK</sequence>
<dbReference type="VEuPathDB" id="TriTrypDB:LMJLV39_300030700"/>
<evidence type="ECO:0000256" key="3">
    <source>
        <dbReference type="SAM" id="MobiDB-lite"/>
    </source>
</evidence>
<proteinExistence type="predicted"/>
<dbReference type="VEuPathDB" id="TriTrypDB:LmjF.30.2340"/>
<feature type="compositionally biased region" description="Low complexity" evidence="3">
    <location>
        <begin position="136"/>
        <end position="147"/>
    </location>
</feature>
<feature type="compositionally biased region" description="Basic and acidic residues" evidence="3">
    <location>
        <begin position="345"/>
        <end position="359"/>
    </location>
</feature>
<feature type="region of interest" description="Disordered" evidence="3">
    <location>
        <begin position="129"/>
        <end position="151"/>
    </location>
</feature>
<keyword evidence="2 5" id="KW-0479">Metal-binding</keyword>
<dbReference type="InParanoid" id="Q4Q759"/>
<organism evidence="5 6">
    <name type="scientific">Leishmania major</name>
    <dbReference type="NCBI Taxonomy" id="5664"/>
    <lineage>
        <taxon>Eukaryota</taxon>
        <taxon>Discoba</taxon>
        <taxon>Euglenozoa</taxon>
        <taxon>Kinetoplastea</taxon>
        <taxon>Metakinetoplastina</taxon>
        <taxon>Trypanosomatida</taxon>
        <taxon>Trypanosomatidae</taxon>
        <taxon>Leishmaniinae</taxon>
        <taxon>Leishmania</taxon>
    </lineage>
</organism>
<feature type="domain" description="C2H2-type" evidence="4">
    <location>
        <begin position="163"/>
        <end position="191"/>
    </location>
</feature>
<feature type="region of interest" description="Disordered" evidence="3">
    <location>
        <begin position="752"/>
        <end position="789"/>
    </location>
</feature>
<dbReference type="SMART" id="SM00355">
    <property type="entry name" value="ZnF_C2H2"/>
    <property type="match status" value="1"/>
</dbReference>
<feature type="compositionally biased region" description="Polar residues" evidence="3">
    <location>
        <begin position="558"/>
        <end position="570"/>
    </location>
</feature>
<dbReference type="PROSITE" id="PS00028">
    <property type="entry name" value="ZINC_FINGER_C2H2_1"/>
    <property type="match status" value="1"/>
</dbReference>